<evidence type="ECO:0000313" key="4">
    <source>
        <dbReference type="Proteomes" id="UP000482543"/>
    </source>
</evidence>
<evidence type="ECO:0000256" key="1">
    <source>
        <dbReference type="SAM" id="SignalP"/>
    </source>
</evidence>
<dbReference type="Pfam" id="PF07691">
    <property type="entry name" value="PA14"/>
    <property type="match status" value="1"/>
</dbReference>
<dbReference type="InterPro" id="IPR035088">
    <property type="entry name" value="PA_Ca-bd"/>
</dbReference>
<dbReference type="Gene3D" id="3.90.182.10">
    <property type="entry name" value="Toxin - Anthrax Protective Antigen,domain 1"/>
    <property type="match status" value="1"/>
</dbReference>
<keyword evidence="1" id="KW-0732">Signal</keyword>
<dbReference type="AlphaFoldDB" id="A0AA43Y6A5"/>
<feature type="chain" id="PRO_5041220143" description="PA14 domain-containing protein" evidence="1">
    <location>
        <begin position="23"/>
        <end position="764"/>
    </location>
</feature>
<gene>
    <name evidence="3" type="ORF">FC964_06290</name>
</gene>
<accession>A0AA43Y6A5</accession>
<dbReference type="Pfam" id="PF17475">
    <property type="entry name" value="Binary_toxB_2"/>
    <property type="match status" value="1"/>
</dbReference>
<dbReference type="SMART" id="SM00758">
    <property type="entry name" value="PA14"/>
    <property type="match status" value="1"/>
</dbReference>
<dbReference type="Gene3D" id="3.10.20.110">
    <property type="match status" value="1"/>
</dbReference>
<dbReference type="EMBL" id="SWRJ01000001">
    <property type="protein sequence ID" value="NFI20998.1"/>
    <property type="molecule type" value="Genomic_DNA"/>
</dbReference>
<organism evidence="3 4">
    <name type="scientific">Clostridium botulinum</name>
    <dbReference type="NCBI Taxonomy" id="1491"/>
    <lineage>
        <taxon>Bacteria</taxon>
        <taxon>Bacillati</taxon>
        <taxon>Bacillota</taxon>
        <taxon>Clostridia</taxon>
        <taxon>Eubacteriales</taxon>
        <taxon>Clostridiaceae</taxon>
        <taxon>Clostridium</taxon>
    </lineage>
</organism>
<dbReference type="Pfam" id="PF17476">
    <property type="entry name" value="Binary_toxB_3"/>
    <property type="match status" value="1"/>
</dbReference>
<feature type="signal peptide" evidence="1">
    <location>
        <begin position="1"/>
        <end position="22"/>
    </location>
</feature>
<dbReference type="InterPro" id="IPR037524">
    <property type="entry name" value="PA14/GLEYA"/>
</dbReference>
<sequence>MNKKIAMLVACTVIVSSTFSVSNYNVKAKEKPAQVTSKTNQKTNQKVDRSGLLGYYFSDSDFKNPTLYAPTRNGKLMFDITSEDKGLLTKNNNNYKSIKWFGYLKSNTTGDYKLKISDDKNAIIEVNGKIVSNKGEKKETIHLKKGQLVEIKIEYQNKKGIKFDDKILTNMVLEKIDKHGKSIKIEQSELNNPEYDKQEKKHLLARSLKSNLFKAGKPNNISLEDDDEDVDTDNDSIPDKWEINGYTVKNRKAVKWEDKFAQEGYKKFTSNPLDAHTVGDPYTDFEKAAKDIDKSNDSSTFNPLVAAYPNVNVSMEKMYLSLNENMSNQHESNSSNNWTYTNTEGAEVHAGFSMSAGFSVGASANYSHSETVGSAWGSSQSDTTSFNNAERSFFNSNVRYNNAGTGAIYDVKPTTNFILDGKTFATITAKSNSTALQIPSGESYPKKELSPILLNSMDDFNSNTGIKLNSDQTKAISQGETVKVETTQTDGKFGKINSDGEFEMGEDWNGVVGQIESKTASIIVDSGDEVKERRVFAKDYNDPELRNTPSITLREAIKLSFPKEVTEKKGLLYYNDRPIFESAVMTYTDKNTLKMIEKQINDKTGEFKDVNTLYDVKLEPKMNFTIKLAKKFYSAEEGSDKLGLDESIVDGGVTGKKQFMLTFDKSDMSKIIPIPSDMLEVGKKYYLSFYIKANRNANAIIATLGSEGKIEDKKVELDDKGYKRIDIPISINHNDDENILFIVRMAGGDKGAKIYLDDISISEV</sequence>
<dbReference type="GO" id="GO:0005576">
    <property type="term" value="C:extracellular region"/>
    <property type="evidence" value="ECO:0007669"/>
    <property type="project" value="InterPro"/>
</dbReference>
<proteinExistence type="predicted"/>
<dbReference type="InterPro" id="IPR027439">
    <property type="entry name" value="PA_heptamer_dom"/>
</dbReference>
<dbReference type="Proteomes" id="UP000482543">
    <property type="component" value="Unassembled WGS sequence"/>
</dbReference>
<dbReference type="InterPro" id="IPR037149">
    <property type="entry name" value="PA_heptamer_dom_sf"/>
</dbReference>
<name>A0AA43Y6A5_CLOBO</name>
<protein>
    <recommendedName>
        <fullName evidence="2">PA14 domain-containing protein</fullName>
    </recommendedName>
</protein>
<evidence type="ECO:0000313" key="3">
    <source>
        <dbReference type="EMBL" id="NFI20998.1"/>
    </source>
</evidence>
<comment type="caution">
    <text evidence="3">The sequence shown here is derived from an EMBL/GenBank/DDBJ whole genome shotgun (WGS) entry which is preliminary data.</text>
</comment>
<reference evidence="3 4" key="1">
    <citation type="submission" date="2019-04" db="EMBL/GenBank/DDBJ databases">
        <title>Genome sequencing of Clostridium botulinum Groups I-IV and Clostridium butyricum.</title>
        <authorList>
            <person name="Brunt J."/>
            <person name="Van Vliet A.H.M."/>
            <person name="Stringer S.C."/>
            <person name="Carter A.T."/>
            <person name="Peck M.W."/>
        </authorList>
    </citation>
    <scope>NUCLEOTIDE SEQUENCE [LARGE SCALE GENOMIC DNA]</scope>
    <source>
        <strain evidence="3 4">IFR 15/034</strain>
    </source>
</reference>
<dbReference type="Pfam" id="PF03495">
    <property type="entry name" value="Binary_toxB"/>
    <property type="match status" value="1"/>
</dbReference>
<dbReference type="InterPro" id="IPR003896">
    <property type="entry name" value="Bacterial_exotoxin_B"/>
</dbReference>
<feature type="domain" description="PA14" evidence="2">
    <location>
        <begin position="47"/>
        <end position="181"/>
    </location>
</feature>
<evidence type="ECO:0000259" key="2">
    <source>
        <dbReference type="PROSITE" id="PS51820"/>
    </source>
</evidence>
<dbReference type="GO" id="GO:0051260">
    <property type="term" value="P:protein homooligomerization"/>
    <property type="evidence" value="ECO:0007669"/>
    <property type="project" value="InterPro"/>
</dbReference>
<dbReference type="Gene3D" id="2.60.120.260">
    <property type="entry name" value="Galactose-binding domain-like"/>
    <property type="match status" value="1"/>
</dbReference>
<dbReference type="InterPro" id="IPR035331">
    <property type="entry name" value="Binary_toxB_3"/>
</dbReference>
<dbReference type="SUPFAM" id="SSF56988">
    <property type="entry name" value="Anthrax protective antigen"/>
    <property type="match status" value="1"/>
</dbReference>
<dbReference type="InterPro" id="IPR011658">
    <property type="entry name" value="PA14_dom"/>
</dbReference>
<dbReference type="PROSITE" id="PS51820">
    <property type="entry name" value="PA14"/>
    <property type="match status" value="1"/>
</dbReference>
<dbReference type="PRINTS" id="PR01391">
    <property type="entry name" value="BINARYTOXINB"/>
</dbReference>
<dbReference type="Gene3D" id="2.60.120.240">
    <property type="entry name" value="Protective antigen, heptamerisation domain"/>
    <property type="match status" value="1"/>
</dbReference>